<dbReference type="CDD" id="cd07731">
    <property type="entry name" value="ComA-like_MBL-fold"/>
    <property type="match status" value="1"/>
</dbReference>
<proteinExistence type="predicted"/>
<feature type="transmembrane region" description="Helical" evidence="1">
    <location>
        <begin position="289"/>
        <end position="317"/>
    </location>
</feature>
<dbReference type="InterPro" id="IPR052159">
    <property type="entry name" value="Competence_DNA_uptake"/>
</dbReference>
<feature type="transmembrane region" description="Helical" evidence="1">
    <location>
        <begin position="6"/>
        <end position="34"/>
    </location>
</feature>
<dbReference type="Proteomes" id="UP000294743">
    <property type="component" value="Unassembled WGS sequence"/>
</dbReference>
<feature type="transmembrane region" description="Helical" evidence="1">
    <location>
        <begin position="389"/>
        <end position="406"/>
    </location>
</feature>
<dbReference type="PANTHER" id="PTHR30619:SF7">
    <property type="entry name" value="BETA-LACTAMASE DOMAIN PROTEIN"/>
    <property type="match status" value="1"/>
</dbReference>
<dbReference type="Pfam" id="PF00753">
    <property type="entry name" value="Lactamase_B"/>
    <property type="match status" value="1"/>
</dbReference>
<dbReference type="InterPro" id="IPR036866">
    <property type="entry name" value="RibonucZ/Hydroxyglut_hydro"/>
</dbReference>
<evidence type="ECO:0000313" key="4">
    <source>
        <dbReference type="Proteomes" id="UP000294743"/>
    </source>
</evidence>
<dbReference type="SUPFAM" id="SSF56281">
    <property type="entry name" value="Metallo-hydrolase/oxidoreductase"/>
    <property type="match status" value="1"/>
</dbReference>
<evidence type="ECO:0000313" key="3">
    <source>
        <dbReference type="EMBL" id="TDW25480.1"/>
    </source>
</evidence>
<dbReference type="EMBL" id="SODD01000004">
    <property type="protein sequence ID" value="TDW25480.1"/>
    <property type="molecule type" value="Genomic_DNA"/>
</dbReference>
<dbReference type="Gene3D" id="3.60.15.10">
    <property type="entry name" value="Ribonuclease Z/Hydroxyacylglutathione hydrolase-like"/>
    <property type="match status" value="2"/>
</dbReference>
<protein>
    <submittedName>
        <fullName evidence="3">Competence protein ComEC</fullName>
    </submittedName>
</protein>
<dbReference type="OrthoDB" id="9761531at2"/>
<feature type="transmembrane region" description="Helical" evidence="1">
    <location>
        <begin position="262"/>
        <end position="282"/>
    </location>
</feature>
<sequence>MQYIGYIWISAILLIINGESKTNLLIIILSIGYLTYKTRRFILFWLVVLCAFNTLLIKEVPEMPAHTIIEVIDIKEGYVVGKSDKQKLYIYNIDNVSFHDVIRFEGSYEKIHSYQNLHTFSFMQYANQEGAYYQAYANDFTVLAKSNSLKANMYTWISRQDSPAKVYFLNTLYNQKQEMMEMTFLSGFHIYLLVSLLTKYTKLHKWPTILVCSSVALVFFPLRFYMLSLCVRAAIECLFPKLEKAYKIHAWAFLLLCYDPNYLYHLGYVISISLATISIFNIEKRSRLYLTCLVLIPIHLYFFHEVNIFAILCFSWIQYLNTLMFIVSLVGLIIPQIFTLVDYLLQIQALVSNLKIEQLTIYGFPHVLWLITWIYLVLCMISYRKKKYVVYLAILLIIQHQIQYILPYGEVMFIDVGQGDTIFIREPFYGKTMLIDVAGHVKRDVANEVIYPVLKSKGIRKIDVVAISHDDYDHSGGLDTLKELIPIDAVVRSGNIQLDQLYFTNLNEQPTSLDENEKSMVLFAHIYGFNYLFTGDAGLEVEDKIIQRYRQLDIDILKVSHHGSNSGTGSNFLSVIQPHLAIISSGYNNTYNHPHDEVIENLKKQRSHIFNTQTHGSIHFYFIKNFQLVRTATQEFGIITKE</sequence>
<evidence type="ECO:0000259" key="2">
    <source>
        <dbReference type="Pfam" id="PF00753"/>
    </source>
</evidence>
<dbReference type="InterPro" id="IPR001279">
    <property type="entry name" value="Metallo-B-lactamas"/>
</dbReference>
<feature type="transmembrane region" description="Helical" evidence="1">
    <location>
        <begin position="41"/>
        <end position="57"/>
    </location>
</feature>
<dbReference type="PANTHER" id="PTHR30619">
    <property type="entry name" value="DNA INTERNALIZATION/COMPETENCE PROTEIN COMEC/REC2"/>
    <property type="match status" value="1"/>
</dbReference>
<feature type="transmembrane region" description="Helical" evidence="1">
    <location>
        <begin position="209"/>
        <end position="235"/>
    </location>
</feature>
<dbReference type="AlphaFoldDB" id="A0A4R8A4E5"/>
<feature type="domain" description="Metallo-beta-lactamase" evidence="2">
    <location>
        <begin position="415"/>
        <end position="491"/>
    </location>
</feature>
<dbReference type="InterPro" id="IPR035681">
    <property type="entry name" value="ComA-like_MBL"/>
</dbReference>
<keyword evidence="1" id="KW-1133">Transmembrane helix</keyword>
<keyword evidence="1" id="KW-0472">Membrane</keyword>
<feature type="transmembrane region" description="Helical" evidence="1">
    <location>
        <begin position="179"/>
        <end position="197"/>
    </location>
</feature>
<keyword evidence="4" id="KW-1185">Reference proteome</keyword>
<organism evidence="3 4">
    <name type="scientific">Breznakia blatticola</name>
    <dbReference type="NCBI Taxonomy" id="1754012"/>
    <lineage>
        <taxon>Bacteria</taxon>
        <taxon>Bacillati</taxon>
        <taxon>Bacillota</taxon>
        <taxon>Erysipelotrichia</taxon>
        <taxon>Erysipelotrichales</taxon>
        <taxon>Erysipelotrichaceae</taxon>
        <taxon>Breznakia</taxon>
    </lineage>
</organism>
<feature type="transmembrane region" description="Helical" evidence="1">
    <location>
        <begin position="323"/>
        <end position="345"/>
    </location>
</feature>
<evidence type="ECO:0000256" key="1">
    <source>
        <dbReference type="SAM" id="Phobius"/>
    </source>
</evidence>
<accession>A0A4R8A4E5</accession>
<reference evidence="3 4" key="1">
    <citation type="submission" date="2019-03" db="EMBL/GenBank/DDBJ databases">
        <title>Genomic Encyclopedia of Type Strains, Phase IV (KMG-IV): sequencing the most valuable type-strain genomes for metagenomic binning, comparative biology and taxonomic classification.</title>
        <authorList>
            <person name="Goeker M."/>
        </authorList>
    </citation>
    <scope>NUCLEOTIDE SEQUENCE [LARGE SCALE GENOMIC DNA]</scope>
    <source>
        <strain evidence="3 4">DSM 28867</strain>
    </source>
</reference>
<feature type="transmembrane region" description="Helical" evidence="1">
    <location>
        <begin position="366"/>
        <end position="383"/>
    </location>
</feature>
<dbReference type="RefSeq" id="WP_134167966.1">
    <property type="nucleotide sequence ID" value="NZ_SODD01000004.1"/>
</dbReference>
<name>A0A4R8A4E5_9FIRM</name>
<gene>
    <name evidence="3" type="ORF">EDD63_1047</name>
</gene>
<keyword evidence="1" id="KW-0812">Transmembrane</keyword>
<comment type="caution">
    <text evidence="3">The sequence shown here is derived from an EMBL/GenBank/DDBJ whole genome shotgun (WGS) entry which is preliminary data.</text>
</comment>